<organism evidence="4 5">
    <name type="scientific">Ramalina farinacea</name>
    <dbReference type="NCBI Taxonomy" id="258253"/>
    <lineage>
        <taxon>Eukaryota</taxon>
        <taxon>Fungi</taxon>
        <taxon>Dikarya</taxon>
        <taxon>Ascomycota</taxon>
        <taxon>Pezizomycotina</taxon>
        <taxon>Lecanoromycetes</taxon>
        <taxon>OSLEUM clade</taxon>
        <taxon>Lecanoromycetidae</taxon>
        <taxon>Lecanorales</taxon>
        <taxon>Lecanorineae</taxon>
        <taxon>Ramalinaceae</taxon>
        <taxon>Ramalina</taxon>
    </lineage>
</organism>
<dbReference type="AlphaFoldDB" id="A0AA43QHN0"/>
<dbReference type="InterPro" id="IPR052432">
    <property type="entry name" value="PITP/CRAL-TRIO"/>
</dbReference>
<dbReference type="InterPro" id="IPR011074">
    <property type="entry name" value="CRAL/TRIO_N_dom"/>
</dbReference>
<dbReference type="Pfam" id="PF00650">
    <property type="entry name" value="CRAL_TRIO"/>
    <property type="match status" value="1"/>
</dbReference>
<dbReference type="SUPFAM" id="SSF52087">
    <property type="entry name" value="CRAL/TRIO domain"/>
    <property type="match status" value="1"/>
</dbReference>
<dbReference type="Gene3D" id="3.40.525.10">
    <property type="entry name" value="CRAL-TRIO lipid binding domain"/>
    <property type="match status" value="1"/>
</dbReference>
<name>A0AA43QHN0_9LECA</name>
<dbReference type="SMART" id="SM00516">
    <property type="entry name" value="SEC14"/>
    <property type="match status" value="1"/>
</dbReference>
<dbReference type="CDD" id="cd00170">
    <property type="entry name" value="SEC14"/>
    <property type="match status" value="1"/>
</dbReference>
<gene>
    <name evidence="4" type="primary">CSR1_1</name>
    <name evidence="4" type="ORF">OHK93_000170</name>
</gene>
<dbReference type="Proteomes" id="UP001161017">
    <property type="component" value="Unassembled WGS sequence"/>
</dbReference>
<evidence type="ECO:0000259" key="3">
    <source>
        <dbReference type="PROSITE" id="PS50191"/>
    </source>
</evidence>
<dbReference type="InterPro" id="IPR036273">
    <property type="entry name" value="CRAL/TRIO_N_dom_sf"/>
</dbReference>
<dbReference type="PANTHER" id="PTHR46590:SF1">
    <property type="entry name" value="PHOSPHATIDYLINOSITOL TRANSFER PROTEIN CSR1"/>
    <property type="match status" value="1"/>
</dbReference>
<evidence type="ECO:0000313" key="4">
    <source>
        <dbReference type="EMBL" id="MDI1485036.1"/>
    </source>
</evidence>
<keyword evidence="2" id="KW-1133">Transmembrane helix</keyword>
<dbReference type="InterPro" id="IPR036865">
    <property type="entry name" value="CRAL-TRIO_dom_sf"/>
</dbReference>
<evidence type="ECO:0000313" key="5">
    <source>
        <dbReference type="Proteomes" id="UP001161017"/>
    </source>
</evidence>
<accession>A0AA43QHN0</accession>
<dbReference type="PANTHER" id="PTHR46590">
    <property type="entry name" value="PHOSPHATIDYLINOSITOL TRANSFER PROTEIN CSR1-RELATED"/>
    <property type="match status" value="1"/>
</dbReference>
<dbReference type="InterPro" id="IPR001251">
    <property type="entry name" value="CRAL-TRIO_dom"/>
</dbReference>
<keyword evidence="5" id="KW-1185">Reference proteome</keyword>
<proteinExistence type="predicted"/>
<keyword evidence="2" id="KW-0812">Transmembrane</keyword>
<dbReference type="EMBL" id="JAPUFD010000001">
    <property type="protein sequence ID" value="MDI1485036.1"/>
    <property type="molecule type" value="Genomic_DNA"/>
</dbReference>
<dbReference type="SUPFAM" id="SSF46938">
    <property type="entry name" value="CRAL/TRIO N-terminal domain"/>
    <property type="match status" value="1"/>
</dbReference>
<feature type="region of interest" description="Disordered" evidence="1">
    <location>
        <begin position="159"/>
        <end position="187"/>
    </location>
</feature>
<comment type="caution">
    <text evidence="4">The sequence shown here is derived from an EMBL/GenBank/DDBJ whole genome shotgun (WGS) entry which is preliminary data.</text>
</comment>
<keyword evidence="2" id="KW-0472">Membrane</keyword>
<dbReference type="SMART" id="SM01100">
    <property type="entry name" value="CRAL_TRIO_N"/>
    <property type="match status" value="1"/>
</dbReference>
<protein>
    <submittedName>
        <fullName evidence="4">Phosphatidylinositol transfer protein csr1</fullName>
    </submittedName>
</protein>
<feature type="transmembrane region" description="Helical" evidence="2">
    <location>
        <begin position="54"/>
        <end position="80"/>
    </location>
</feature>
<feature type="domain" description="CRAL-TRIO" evidence="3">
    <location>
        <begin position="304"/>
        <end position="449"/>
    </location>
</feature>
<evidence type="ECO:0000256" key="1">
    <source>
        <dbReference type="SAM" id="MobiDB-lite"/>
    </source>
</evidence>
<evidence type="ECO:0000256" key="2">
    <source>
        <dbReference type="SAM" id="Phobius"/>
    </source>
</evidence>
<dbReference type="PROSITE" id="PS50191">
    <property type="entry name" value="CRAL_TRIO"/>
    <property type="match status" value="1"/>
</dbReference>
<sequence>MRRCVIPRSSMILPRQLPRTSRHTLQRPLTSLSKPFKPNLHPSRRPQTHTPCHVVLSSSTYTIVGVALCTALLGAVTVIYQKPQPASTHPFPGSETEELKTSEEMAAVAGTPQPGRPGNLTAEQELKLKEFWSTLLHIFGVSDPADVSNGDADSINSQARTNVAGAEKKKSKKRGLFGRKTNADTGVDGVAEGDDKYGQVKEFHTLLDKQSPEELRKAFWSMVKHDNPDGLLLRFLRARKWNVQNALVMLMATIHWRLEEVKVDVEIVKRGEGGALEDSKSADAAVKREGVDFLTQMRMGKSFLHGTDKEGRPMCFVRVRLHKQGEQTETSLERYTVYTIETARLLLSGNVDTACIVFDMTDFSMANMDYAPVKFMIKCFEANYPESLGVVLVHKSPWIFNAVWKIIKGWLDPVVASKVHFTRNLDELAEFVALDHIPHEEGGKDPWTYNYVGPVSGENAKMDNDDFREKLMEGRRKVVREYEAVTQHWMHSTGSSEVVERRKALTEELRAGYWELDPYVRARTFYDRTGMIRFGGGVQFYPPTETQAAPMANGGAIPAGHTDDGVD</sequence>
<dbReference type="Pfam" id="PF03765">
    <property type="entry name" value="CRAL_TRIO_N"/>
    <property type="match status" value="1"/>
</dbReference>
<feature type="region of interest" description="Disordered" evidence="1">
    <location>
        <begin position="15"/>
        <end position="48"/>
    </location>
</feature>
<reference evidence="4" key="1">
    <citation type="journal article" date="2023" name="Genome Biol. Evol.">
        <title>First Whole Genome Sequence and Flow Cytometry Genome Size Data for the Lichen-Forming Fungus Ramalina farinacea (Ascomycota).</title>
        <authorList>
            <person name="Llewellyn T."/>
            <person name="Mian S."/>
            <person name="Hill R."/>
            <person name="Leitch I.J."/>
            <person name="Gaya E."/>
        </authorList>
    </citation>
    <scope>NUCLEOTIDE SEQUENCE</scope>
    <source>
        <strain evidence="4">LIQ254RAFAR</strain>
    </source>
</reference>